<dbReference type="RefSeq" id="WP_151005707.1">
    <property type="nucleotide sequence ID" value="NZ_BPQY01000283.1"/>
</dbReference>
<reference evidence="1 2" key="1">
    <citation type="submission" date="2019-09" db="EMBL/GenBank/DDBJ databases">
        <title>YIM 48816 draft genome.</title>
        <authorList>
            <person name="Jiang L."/>
        </authorList>
    </citation>
    <scope>NUCLEOTIDE SEQUENCE [LARGE SCALE GENOMIC DNA]</scope>
    <source>
        <strain evidence="1 2">YIM 48816</strain>
    </source>
</reference>
<dbReference type="Proteomes" id="UP000474159">
    <property type="component" value="Unassembled WGS sequence"/>
</dbReference>
<gene>
    <name evidence="1" type="ORF">F6X53_31235</name>
</gene>
<protein>
    <submittedName>
        <fullName evidence="1">Uncharacterized protein</fullName>
    </submittedName>
</protein>
<proteinExistence type="predicted"/>
<dbReference type="AlphaFoldDB" id="A0A6L3SQF9"/>
<evidence type="ECO:0000313" key="2">
    <source>
        <dbReference type="Proteomes" id="UP000474159"/>
    </source>
</evidence>
<sequence length="60" mass="6783">MNKPQPEHGPRLLQGYSATELEEIAKRCEERRESGFIVTPDSVALFAEALRALARERKSV</sequence>
<name>A0A6L3SQF9_9HYPH</name>
<accession>A0A6L3SQF9</accession>
<comment type="caution">
    <text evidence="1">The sequence shown here is derived from an EMBL/GenBank/DDBJ whole genome shotgun (WGS) entry which is preliminary data.</text>
</comment>
<evidence type="ECO:0000313" key="1">
    <source>
        <dbReference type="EMBL" id="KAB1068902.1"/>
    </source>
</evidence>
<dbReference type="EMBL" id="VZZK01000080">
    <property type="protein sequence ID" value="KAB1068902.1"/>
    <property type="molecule type" value="Genomic_DNA"/>
</dbReference>
<keyword evidence="2" id="KW-1185">Reference proteome</keyword>
<organism evidence="1 2">
    <name type="scientific">Methylobacterium soli</name>
    <dbReference type="NCBI Taxonomy" id="553447"/>
    <lineage>
        <taxon>Bacteria</taxon>
        <taxon>Pseudomonadati</taxon>
        <taxon>Pseudomonadota</taxon>
        <taxon>Alphaproteobacteria</taxon>
        <taxon>Hyphomicrobiales</taxon>
        <taxon>Methylobacteriaceae</taxon>
        <taxon>Methylobacterium</taxon>
    </lineage>
</organism>